<evidence type="ECO:0000313" key="1">
    <source>
        <dbReference type="EMBL" id="HHI66232.1"/>
    </source>
</evidence>
<dbReference type="InterPro" id="IPR036679">
    <property type="entry name" value="FlgN-like_sf"/>
</dbReference>
<dbReference type="AlphaFoldDB" id="A0A7C5PRN3"/>
<dbReference type="GO" id="GO:0044780">
    <property type="term" value="P:bacterial-type flagellum assembly"/>
    <property type="evidence" value="ECO:0007669"/>
    <property type="project" value="InterPro"/>
</dbReference>
<protein>
    <submittedName>
        <fullName evidence="1">Uncharacterized protein</fullName>
    </submittedName>
</protein>
<proteinExistence type="predicted"/>
<sequence>MKLLDEAVDILEQEKEVLIADNVKDLVEITKKKEKIFKLLENALKNRRFLPSEKKQILSRLEEIRKLNERNMYLLSVAKALNEYTLKICGIPMLEGEPIQNYSFEAKV</sequence>
<name>A0A7C5PRN3_9BACT</name>
<gene>
    <name evidence="1" type="ORF">ENL70_06775</name>
</gene>
<organism evidence="1">
    <name type="scientific">Thermodesulfobium narugense</name>
    <dbReference type="NCBI Taxonomy" id="184064"/>
    <lineage>
        <taxon>Bacteria</taxon>
        <taxon>Pseudomonadati</taxon>
        <taxon>Thermodesulfobiota</taxon>
        <taxon>Thermodesulfobiia</taxon>
        <taxon>Thermodesulfobiales</taxon>
        <taxon>Thermodesulfobiaceae</taxon>
        <taxon>Thermodesulfobium</taxon>
    </lineage>
</organism>
<reference evidence="1" key="1">
    <citation type="journal article" date="2020" name="mSystems">
        <title>Genome- and Community-Level Interaction Insights into Carbon Utilization and Element Cycling Functions of Hydrothermarchaeota in Hydrothermal Sediment.</title>
        <authorList>
            <person name="Zhou Z."/>
            <person name="Liu Y."/>
            <person name="Xu W."/>
            <person name="Pan J."/>
            <person name="Luo Z.H."/>
            <person name="Li M."/>
        </authorList>
    </citation>
    <scope>NUCLEOTIDE SEQUENCE [LARGE SCALE GENOMIC DNA]</scope>
    <source>
        <strain evidence="1">SpSt-1019</strain>
    </source>
</reference>
<dbReference type="SUPFAM" id="SSF140566">
    <property type="entry name" value="FlgN-like"/>
    <property type="match status" value="1"/>
</dbReference>
<comment type="caution">
    <text evidence="1">The sequence shown here is derived from an EMBL/GenBank/DDBJ whole genome shotgun (WGS) entry which is preliminary data.</text>
</comment>
<accession>A0A7C5PRN3</accession>
<dbReference type="EMBL" id="DRUY01000229">
    <property type="protein sequence ID" value="HHI66232.1"/>
    <property type="molecule type" value="Genomic_DNA"/>
</dbReference>